<dbReference type="Proteomes" id="UP000244406">
    <property type="component" value="Unassembled WGS sequence"/>
</dbReference>
<dbReference type="PANTHER" id="PTHR12934:SF11">
    <property type="entry name" value="LARGE RIBOSOMAL SUBUNIT PROTEIN UL15M"/>
    <property type="match status" value="1"/>
</dbReference>
<proteinExistence type="inferred from homology"/>
<dbReference type="FunFam" id="3.100.10.10:FF:000017">
    <property type="entry name" value="Mrpl10p"/>
    <property type="match status" value="1"/>
</dbReference>
<evidence type="ECO:0000313" key="7">
    <source>
        <dbReference type="Proteomes" id="UP000244406"/>
    </source>
</evidence>
<feature type="domain" description="Large ribosomal subunit protein uL15/eL18" evidence="5">
    <location>
        <begin position="99"/>
        <end position="175"/>
    </location>
</feature>
<reference evidence="6 7" key="1">
    <citation type="submission" date="2017-12" db="EMBL/GenBank/DDBJ databases">
        <title>Genome Sequence of the Amphotericin B-resistant Candida duobushaemulonii strain, B09383.</title>
        <authorList>
            <person name="Chow N.A."/>
            <person name="Gade L."/>
            <person name="Batra D."/>
            <person name="Rowe L.A."/>
            <person name="Loparev V.N."/>
            <person name="Litvintseva A.P."/>
        </authorList>
    </citation>
    <scope>NUCLEOTIDE SEQUENCE [LARGE SCALE GENOMIC DNA]</scope>
    <source>
        <strain evidence="6 7">B09383</strain>
    </source>
</reference>
<evidence type="ECO:0000256" key="4">
    <source>
        <dbReference type="SAM" id="MobiDB-lite"/>
    </source>
</evidence>
<dbReference type="Gene3D" id="3.100.10.10">
    <property type="match status" value="1"/>
</dbReference>
<evidence type="ECO:0000256" key="1">
    <source>
        <dbReference type="ARBA" id="ARBA00007320"/>
    </source>
</evidence>
<keyword evidence="7" id="KW-1185">Reference proteome</keyword>
<feature type="compositionally biased region" description="Gly residues" evidence="4">
    <location>
        <begin position="47"/>
        <end position="59"/>
    </location>
</feature>
<dbReference type="PANTHER" id="PTHR12934">
    <property type="entry name" value="50S RIBOSOMAL PROTEIN L15"/>
    <property type="match status" value="1"/>
</dbReference>
<keyword evidence="3" id="KW-0687">Ribonucleoprotein</keyword>
<dbReference type="GO" id="GO:0005762">
    <property type="term" value="C:mitochondrial large ribosomal subunit"/>
    <property type="evidence" value="ECO:0007669"/>
    <property type="project" value="TreeGrafter"/>
</dbReference>
<dbReference type="InterPro" id="IPR036227">
    <property type="entry name" value="Ribosomal_uL15/eL18_sf"/>
</dbReference>
<keyword evidence="2 6" id="KW-0689">Ribosomal protein</keyword>
<gene>
    <name evidence="6" type="ORF">CXQ87_002580</name>
</gene>
<evidence type="ECO:0000259" key="5">
    <source>
        <dbReference type="Pfam" id="PF00828"/>
    </source>
</evidence>
<evidence type="ECO:0000256" key="2">
    <source>
        <dbReference type="ARBA" id="ARBA00022980"/>
    </source>
</evidence>
<feature type="region of interest" description="Disordered" evidence="4">
    <location>
        <begin position="44"/>
        <end position="65"/>
    </location>
</feature>
<dbReference type="EMBL" id="PKFP01000001">
    <property type="protein sequence ID" value="PVH14446.1"/>
    <property type="molecule type" value="Genomic_DNA"/>
</dbReference>
<dbReference type="Pfam" id="PF00828">
    <property type="entry name" value="Ribosomal_L27A"/>
    <property type="match status" value="1"/>
</dbReference>
<dbReference type="SUPFAM" id="SSF52080">
    <property type="entry name" value="Ribosomal proteins L15p and L18e"/>
    <property type="match status" value="1"/>
</dbReference>
<protein>
    <submittedName>
        <fullName evidence="6">Ribosomal protein L15</fullName>
    </submittedName>
</protein>
<organism evidence="6 7">
    <name type="scientific">Candidozyma duobushaemuli</name>
    <dbReference type="NCBI Taxonomy" id="1231522"/>
    <lineage>
        <taxon>Eukaryota</taxon>
        <taxon>Fungi</taxon>
        <taxon>Dikarya</taxon>
        <taxon>Ascomycota</taxon>
        <taxon>Saccharomycotina</taxon>
        <taxon>Pichiomycetes</taxon>
        <taxon>Metschnikowiaceae</taxon>
        <taxon>Candidozyma</taxon>
    </lineage>
</organism>
<comment type="similarity">
    <text evidence="1">Belongs to the universal ribosomal protein uL15 family.</text>
</comment>
<dbReference type="NCBIfam" id="TIGR01071">
    <property type="entry name" value="rplO_bact"/>
    <property type="match status" value="1"/>
</dbReference>
<dbReference type="RefSeq" id="XP_025335386.1">
    <property type="nucleotide sequence ID" value="XM_025481086.1"/>
</dbReference>
<evidence type="ECO:0000313" key="6">
    <source>
        <dbReference type="EMBL" id="PVH14446.1"/>
    </source>
</evidence>
<name>A0A2V1AA42_9ASCO</name>
<dbReference type="VEuPathDB" id="FungiDB:CXQ87_002580"/>
<dbReference type="AlphaFoldDB" id="A0A2V1AA42"/>
<dbReference type="InterPro" id="IPR021131">
    <property type="entry name" value="Ribosomal_uL15/eL18"/>
</dbReference>
<dbReference type="HAMAP" id="MF_01341">
    <property type="entry name" value="Ribosomal_uL15"/>
    <property type="match status" value="1"/>
</dbReference>
<evidence type="ECO:0000256" key="3">
    <source>
        <dbReference type="ARBA" id="ARBA00023274"/>
    </source>
</evidence>
<dbReference type="GO" id="GO:0003735">
    <property type="term" value="F:structural constituent of ribosome"/>
    <property type="evidence" value="ECO:0007669"/>
    <property type="project" value="InterPro"/>
</dbReference>
<dbReference type="GO" id="GO:0006412">
    <property type="term" value="P:translation"/>
    <property type="evidence" value="ECO:0007669"/>
    <property type="project" value="InterPro"/>
</dbReference>
<dbReference type="GeneID" id="37002580"/>
<accession>A0A2V1AA42</accession>
<sequence length="283" mass="31780">MGFFSAAKTAFAPVGLLLNQQRGIAKLGFLAPFEGATKSIKRVGRGQASGLGKTSGRGQKGQKARGKVPRWFEGGQTPYFKRFPIVGFKRPHKRVYNDLNLEKVQHFWEKGRIPLKEGDVLDYKVMRECGLVTGTVKDGVKLLGNGKETYNVPLNIEATRASTGAINAVERTGHTYTSVYRTKLGLQAFLNPDRFLLRKGYVPLQARPMHKRDIAYYSSEERRGYLLKDRSIFLDQVEAVQSKMANKTKRIQRKTELERQLDSASSKAHNDFAQSRVVDLASL</sequence>
<dbReference type="InterPro" id="IPR005749">
    <property type="entry name" value="Ribosomal_uL15_bac-type"/>
</dbReference>
<dbReference type="InterPro" id="IPR030878">
    <property type="entry name" value="Ribosomal_uL15"/>
</dbReference>
<comment type="caution">
    <text evidence="6">The sequence shown here is derived from an EMBL/GenBank/DDBJ whole genome shotgun (WGS) entry which is preliminary data.</text>
</comment>